<evidence type="ECO:0000313" key="3">
    <source>
        <dbReference type="Proteomes" id="UP000198981"/>
    </source>
</evidence>
<sequence length="416" mass="41821">MDEHVIAPRRPLPPVPGVGPAAAPPVDETSWYDPHDLLVDSGIHTGGTAAEAARDLVAESGRLLVLDEQLLAALDAAAKAAEARRALTAGAVTAAPGGLADLFAPPAVGGPSTAVAPVPALPPLPLPVLSTRADLLPVDAFPALQAADAQDEGVDARDDDDLDDEGPDEGHDVEAAELEVHAEPAAPAVPELDVAAEFARHDDLVETGRHAALDDAPAGTALALTDTGRHHLAVRGDDERDGWADDVPALGTLTHRTLVTRGSGRRWIPVGVGAGVLSIVAAVLLTSGFASNGPATDTDEAARTGASTTEAAVPSATTTTPPPPAMNTLDLSGPVVVDDSDRPADDDADRPAPTSAAGRTTTPAPAPVQPQVAAPPAADTPVVVETPAATASTATLTAETAPPPVEPVTPETTPSN</sequence>
<dbReference type="Proteomes" id="UP000198981">
    <property type="component" value="Unassembled WGS sequence"/>
</dbReference>
<name>A0A1G4XGP8_9ACTN</name>
<organism evidence="2 3">
    <name type="scientific">Klenkia marina</name>
    <dbReference type="NCBI Taxonomy" id="1960309"/>
    <lineage>
        <taxon>Bacteria</taxon>
        <taxon>Bacillati</taxon>
        <taxon>Actinomycetota</taxon>
        <taxon>Actinomycetes</taxon>
        <taxon>Geodermatophilales</taxon>
        <taxon>Geodermatophilaceae</taxon>
        <taxon>Klenkia</taxon>
    </lineage>
</organism>
<evidence type="ECO:0000256" key="1">
    <source>
        <dbReference type="SAM" id="MobiDB-lite"/>
    </source>
</evidence>
<feature type="compositionally biased region" description="Low complexity" evidence="1">
    <location>
        <begin position="306"/>
        <end position="319"/>
    </location>
</feature>
<feature type="region of interest" description="Disordered" evidence="1">
    <location>
        <begin position="146"/>
        <end position="170"/>
    </location>
</feature>
<keyword evidence="3" id="KW-1185">Reference proteome</keyword>
<dbReference type="STRING" id="1960309.SAMN03159343_0908"/>
<feature type="compositionally biased region" description="Acidic residues" evidence="1">
    <location>
        <begin position="149"/>
        <end position="167"/>
    </location>
</feature>
<protein>
    <submittedName>
        <fullName evidence="2">Uncharacterized protein</fullName>
    </submittedName>
</protein>
<dbReference type="EMBL" id="FMUH01000001">
    <property type="protein sequence ID" value="SCX40204.1"/>
    <property type="molecule type" value="Genomic_DNA"/>
</dbReference>
<proteinExistence type="predicted"/>
<feature type="region of interest" description="Disordered" evidence="1">
    <location>
        <begin position="290"/>
        <end position="416"/>
    </location>
</feature>
<feature type="region of interest" description="Disordered" evidence="1">
    <location>
        <begin position="1"/>
        <end position="23"/>
    </location>
</feature>
<evidence type="ECO:0000313" key="2">
    <source>
        <dbReference type="EMBL" id="SCX40204.1"/>
    </source>
</evidence>
<dbReference type="AlphaFoldDB" id="A0A1G4XGP8"/>
<reference evidence="3" key="1">
    <citation type="submission" date="2016-10" db="EMBL/GenBank/DDBJ databases">
        <authorList>
            <person name="Varghese N."/>
            <person name="Submissions S."/>
        </authorList>
    </citation>
    <scope>NUCLEOTIDE SEQUENCE [LARGE SCALE GENOMIC DNA]</scope>
    <source>
        <strain evidence="3">DSM 45722</strain>
    </source>
</reference>
<accession>A0A1G4XGP8</accession>
<gene>
    <name evidence="2" type="ORF">SAMN03159343_0908</name>
</gene>
<feature type="compositionally biased region" description="Low complexity" evidence="1">
    <location>
        <begin position="351"/>
        <end position="400"/>
    </location>
</feature>